<dbReference type="PROSITE" id="PS50929">
    <property type="entry name" value="ABC_TM1F"/>
    <property type="match status" value="1"/>
</dbReference>
<dbReference type="Gene3D" id="3.40.50.300">
    <property type="entry name" value="P-loop containing nucleotide triphosphate hydrolases"/>
    <property type="match status" value="1"/>
</dbReference>
<evidence type="ECO:0000259" key="13">
    <source>
        <dbReference type="PROSITE" id="PS50893"/>
    </source>
</evidence>
<protein>
    <submittedName>
        <fullName evidence="16">Uncharacterized protein</fullName>
    </submittedName>
</protein>
<dbReference type="GO" id="GO:0016887">
    <property type="term" value="F:ATP hydrolysis activity"/>
    <property type="evidence" value="ECO:0007669"/>
    <property type="project" value="InterPro"/>
</dbReference>
<dbReference type="Gene3D" id="1.20.1560.10">
    <property type="entry name" value="ABC transporter type 1, transmembrane domain"/>
    <property type="match status" value="1"/>
</dbReference>
<dbReference type="OrthoDB" id="6500128at2759"/>
<evidence type="ECO:0000256" key="7">
    <source>
        <dbReference type="ARBA" id="ARBA00022840"/>
    </source>
</evidence>
<keyword evidence="8" id="KW-1278">Translocase</keyword>
<dbReference type="Proteomes" id="UP000663877">
    <property type="component" value="Unassembled WGS sequence"/>
</dbReference>
<dbReference type="GO" id="GO:0015421">
    <property type="term" value="F:ABC-type oligopeptide transporter activity"/>
    <property type="evidence" value="ECO:0007669"/>
    <property type="project" value="TreeGrafter"/>
</dbReference>
<evidence type="ECO:0000313" key="16">
    <source>
        <dbReference type="EMBL" id="CAF1463543.1"/>
    </source>
</evidence>
<reference evidence="16" key="1">
    <citation type="submission" date="2021-02" db="EMBL/GenBank/DDBJ databases">
        <authorList>
            <person name="Nowell W R."/>
        </authorList>
    </citation>
    <scope>NUCLEOTIDE SEQUENCE</scope>
</reference>
<gene>
    <name evidence="15" type="ORF">BJG266_LOCUS5094</name>
    <name evidence="16" type="ORF">QVE165_LOCUS41100</name>
</gene>
<keyword evidence="17" id="KW-1185">Reference proteome</keyword>
<evidence type="ECO:0000259" key="14">
    <source>
        <dbReference type="PROSITE" id="PS50929"/>
    </source>
</evidence>
<evidence type="ECO:0000256" key="9">
    <source>
        <dbReference type="ARBA" id="ARBA00022989"/>
    </source>
</evidence>
<evidence type="ECO:0000256" key="3">
    <source>
        <dbReference type="ARBA" id="ARBA00022448"/>
    </source>
</evidence>
<evidence type="ECO:0000313" key="15">
    <source>
        <dbReference type="EMBL" id="CAF0798984.1"/>
    </source>
</evidence>
<keyword evidence="7" id="KW-0067">ATP-binding</keyword>
<feature type="domain" description="ABC transporter" evidence="13">
    <location>
        <begin position="337"/>
        <end position="555"/>
    </location>
</feature>
<evidence type="ECO:0000256" key="8">
    <source>
        <dbReference type="ARBA" id="ARBA00022967"/>
    </source>
</evidence>
<dbReference type="InterPro" id="IPR036640">
    <property type="entry name" value="ABC1_TM_sf"/>
</dbReference>
<dbReference type="PANTHER" id="PTHR43394:SF27">
    <property type="entry name" value="ATP-DEPENDENT TRANSLOCASE ABCB1-LIKE"/>
    <property type="match status" value="1"/>
</dbReference>
<dbReference type="SUPFAM" id="SSF52540">
    <property type="entry name" value="P-loop containing nucleoside triphosphate hydrolases"/>
    <property type="match status" value="1"/>
</dbReference>
<evidence type="ECO:0000256" key="5">
    <source>
        <dbReference type="ARBA" id="ARBA00022737"/>
    </source>
</evidence>
<dbReference type="GO" id="GO:0090374">
    <property type="term" value="P:oligopeptide export from mitochondrion"/>
    <property type="evidence" value="ECO:0007669"/>
    <property type="project" value="TreeGrafter"/>
</dbReference>
<dbReference type="InterPro" id="IPR027417">
    <property type="entry name" value="P-loop_NTPase"/>
</dbReference>
<sequence length="561" mass="62859">MSLRSLFRYATWFDLILILISIIAATANGASFPLLMLVFGNAINTFTDRSFDLCSWNLTNISLQYCPSGVQLTSTNFYISSSIAAERQTRIIRQKLFRSIVNKGIIYFDMNKTGQLSTRLTDDINKIHDGIGDKFALATRYIASVISGFALCFYIGWKLTLVILSVASLIFISTIVMSKLITSLTLMELKAYGKAGAVAEEVLSSVRIVLSYNGQEREKKRYKQYLNEAKERGIRKSAANGLSTGVYWLIAYCSYALGFWYGSKLIQHGDYDIGKVMIVFITMVVSVFDLGQASPHLQALAQARSAASFVWTIIDEPSTIDNNLDEEIKKNDLIGNIKFSNVTFSYPSRSDIEILKNISFNVKQGETIALVGSSGSGKSTCIQLLQRFYDLNSGSILIDDNEINKYNLKWLRQNLGVVSQEPILFQITIRENILLGFDKATDEEIYQATKTANAHKIIFYNQYNTLIGERGATLSGGQKQRIAIARALIRDPKILLLDEATSALEYESETIVQDALDRASQGQTTIVMQKGEIIEEGNHELLMNNQSVYYNLIQKQNLYNT</sequence>
<feature type="transmembrane region" description="Helical" evidence="12">
    <location>
        <begin position="239"/>
        <end position="261"/>
    </location>
</feature>
<dbReference type="SUPFAM" id="SSF90123">
    <property type="entry name" value="ABC transporter transmembrane region"/>
    <property type="match status" value="1"/>
</dbReference>
<dbReference type="InterPro" id="IPR011527">
    <property type="entry name" value="ABC1_TM_dom"/>
</dbReference>
<keyword evidence="5" id="KW-0677">Repeat</keyword>
<dbReference type="FunFam" id="1.20.1560.10:FF:000018">
    <property type="entry name" value="ATP-binding cassette subfamily B member 11"/>
    <property type="match status" value="1"/>
</dbReference>
<dbReference type="Pfam" id="PF00664">
    <property type="entry name" value="ABC_membrane"/>
    <property type="match status" value="1"/>
</dbReference>
<feature type="transmembrane region" description="Helical" evidence="12">
    <location>
        <begin position="135"/>
        <end position="156"/>
    </location>
</feature>
<dbReference type="PROSITE" id="PS50893">
    <property type="entry name" value="ABC_TRANSPORTER_2"/>
    <property type="match status" value="1"/>
</dbReference>
<dbReference type="Proteomes" id="UP000663832">
    <property type="component" value="Unassembled WGS sequence"/>
</dbReference>
<name>A0A815QI33_9BILA</name>
<dbReference type="GO" id="GO:0005743">
    <property type="term" value="C:mitochondrial inner membrane"/>
    <property type="evidence" value="ECO:0007669"/>
    <property type="project" value="TreeGrafter"/>
</dbReference>
<dbReference type="InterPro" id="IPR017871">
    <property type="entry name" value="ABC_transporter-like_CS"/>
</dbReference>
<comment type="subcellular location">
    <subcellularLocation>
        <location evidence="1">Membrane</location>
        <topology evidence="1">Multi-pass membrane protein</topology>
    </subcellularLocation>
</comment>
<dbReference type="CDD" id="cd18577">
    <property type="entry name" value="ABC_6TM_Pgp_ABCB1_D1_like"/>
    <property type="match status" value="1"/>
</dbReference>
<dbReference type="AlphaFoldDB" id="A0A815QI33"/>
<evidence type="ECO:0000256" key="1">
    <source>
        <dbReference type="ARBA" id="ARBA00004141"/>
    </source>
</evidence>
<dbReference type="SMART" id="SM00382">
    <property type="entry name" value="AAA"/>
    <property type="match status" value="1"/>
</dbReference>
<evidence type="ECO:0000313" key="17">
    <source>
        <dbReference type="Proteomes" id="UP000663832"/>
    </source>
</evidence>
<comment type="similarity">
    <text evidence="2">Belongs to the ABC transporter superfamily. ABCB family. Multidrug resistance exporter (TC 3.A.1.201) subfamily.</text>
</comment>
<dbReference type="EMBL" id="CAJNOI010000013">
    <property type="protein sequence ID" value="CAF0798984.1"/>
    <property type="molecule type" value="Genomic_DNA"/>
</dbReference>
<keyword evidence="3" id="KW-0813">Transport</keyword>
<keyword evidence="4 12" id="KW-0812">Transmembrane</keyword>
<keyword evidence="10 12" id="KW-0472">Membrane</keyword>
<dbReference type="EMBL" id="CAJNOM010000484">
    <property type="protein sequence ID" value="CAF1463543.1"/>
    <property type="molecule type" value="Genomic_DNA"/>
</dbReference>
<feature type="transmembrane region" description="Helical" evidence="12">
    <location>
        <begin position="12"/>
        <end position="39"/>
    </location>
</feature>
<evidence type="ECO:0000256" key="11">
    <source>
        <dbReference type="ARBA" id="ARBA00023180"/>
    </source>
</evidence>
<comment type="caution">
    <text evidence="16">The sequence shown here is derived from an EMBL/GenBank/DDBJ whole genome shotgun (WGS) entry which is preliminary data.</text>
</comment>
<organism evidence="16 17">
    <name type="scientific">Adineta steineri</name>
    <dbReference type="NCBI Taxonomy" id="433720"/>
    <lineage>
        <taxon>Eukaryota</taxon>
        <taxon>Metazoa</taxon>
        <taxon>Spiralia</taxon>
        <taxon>Gnathifera</taxon>
        <taxon>Rotifera</taxon>
        <taxon>Eurotatoria</taxon>
        <taxon>Bdelloidea</taxon>
        <taxon>Adinetida</taxon>
        <taxon>Adinetidae</taxon>
        <taxon>Adineta</taxon>
    </lineage>
</organism>
<dbReference type="InterPro" id="IPR003593">
    <property type="entry name" value="AAA+_ATPase"/>
</dbReference>
<evidence type="ECO:0000256" key="4">
    <source>
        <dbReference type="ARBA" id="ARBA00022692"/>
    </source>
</evidence>
<dbReference type="InterPro" id="IPR003439">
    <property type="entry name" value="ABC_transporter-like_ATP-bd"/>
</dbReference>
<dbReference type="InterPro" id="IPR039421">
    <property type="entry name" value="Type_1_exporter"/>
</dbReference>
<keyword evidence="11" id="KW-0325">Glycoprotein</keyword>
<dbReference type="PROSITE" id="PS00211">
    <property type="entry name" value="ABC_TRANSPORTER_1"/>
    <property type="match status" value="1"/>
</dbReference>
<dbReference type="FunFam" id="3.40.50.300:FF:000479">
    <property type="entry name" value="Multidrug resistance protein 1A"/>
    <property type="match status" value="1"/>
</dbReference>
<dbReference type="PANTHER" id="PTHR43394">
    <property type="entry name" value="ATP-DEPENDENT PERMEASE MDL1, MITOCHONDRIAL"/>
    <property type="match status" value="1"/>
</dbReference>
<evidence type="ECO:0000256" key="10">
    <source>
        <dbReference type="ARBA" id="ARBA00023136"/>
    </source>
</evidence>
<dbReference type="GO" id="GO:0005524">
    <property type="term" value="F:ATP binding"/>
    <property type="evidence" value="ECO:0007669"/>
    <property type="project" value="UniProtKB-KW"/>
</dbReference>
<accession>A0A815QI33</accession>
<keyword evidence="9 12" id="KW-1133">Transmembrane helix</keyword>
<feature type="transmembrane region" description="Helical" evidence="12">
    <location>
        <begin position="162"/>
        <end position="181"/>
    </location>
</feature>
<evidence type="ECO:0000256" key="12">
    <source>
        <dbReference type="SAM" id="Phobius"/>
    </source>
</evidence>
<keyword evidence="6" id="KW-0547">Nucleotide-binding</keyword>
<evidence type="ECO:0000256" key="6">
    <source>
        <dbReference type="ARBA" id="ARBA00022741"/>
    </source>
</evidence>
<dbReference type="Pfam" id="PF00005">
    <property type="entry name" value="ABC_tran"/>
    <property type="match status" value="1"/>
</dbReference>
<proteinExistence type="inferred from homology"/>
<feature type="domain" description="ABC transmembrane type-1" evidence="14">
    <location>
        <begin position="81"/>
        <end position="302"/>
    </location>
</feature>
<evidence type="ECO:0000256" key="2">
    <source>
        <dbReference type="ARBA" id="ARBA00007577"/>
    </source>
</evidence>